<evidence type="ECO:0000256" key="6">
    <source>
        <dbReference type="ARBA" id="ARBA00022692"/>
    </source>
</evidence>
<reference evidence="19 20" key="1">
    <citation type="submission" date="2019-06" db="EMBL/GenBank/DDBJ databases">
        <title>Genomic Encyclopedia of Type Strains, Phase IV (KMG-V): Genome sequencing to study the core and pangenomes of soil and plant-associated prokaryotes.</title>
        <authorList>
            <person name="Whitman W."/>
        </authorList>
    </citation>
    <scope>NUCLEOTIDE SEQUENCE [LARGE SCALE GENOMIC DNA]</scope>
    <source>
        <strain evidence="19 20">BR 11880</strain>
    </source>
</reference>
<evidence type="ECO:0000256" key="10">
    <source>
        <dbReference type="ARBA" id="ARBA00023077"/>
    </source>
</evidence>
<evidence type="ECO:0000256" key="11">
    <source>
        <dbReference type="ARBA" id="ARBA00023136"/>
    </source>
</evidence>
<dbReference type="InterPro" id="IPR000531">
    <property type="entry name" value="Beta-barrel_TonB"/>
</dbReference>
<dbReference type="CDD" id="cd01347">
    <property type="entry name" value="ligand_gated_channel"/>
    <property type="match status" value="1"/>
</dbReference>
<evidence type="ECO:0000313" key="19">
    <source>
        <dbReference type="EMBL" id="TWB23405.1"/>
    </source>
</evidence>
<dbReference type="NCBIfam" id="TIGR01783">
    <property type="entry name" value="TonB-siderophor"/>
    <property type="match status" value="1"/>
</dbReference>
<feature type="domain" description="TonB-dependent receptor-like beta-barrel" evidence="17">
    <location>
        <begin position="264"/>
        <end position="691"/>
    </location>
</feature>
<dbReference type="AlphaFoldDB" id="A0A560FP72"/>
<dbReference type="Proteomes" id="UP000319859">
    <property type="component" value="Unassembled WGS sequence"/>
</dbReference>
<feature type="domain" description="TonB-dependent receptor plug" evidence="18">
    <location>
        <begin position="78"/>
        <end position="173"/>
    </location>
</feature>
<dbReference type="GO" id="GO:0015344">
    <property type="term" value="F:siderophore uptake transmembrane transporter activity"/>
    <property type="evidence" value="ECO:0007669"/>
    <property type="project" value="TreeGrafter"/>
</dbReference>
<name>A0A560FP72_9PROT</name>
<sequence length="724" mass="77928">MYRFDHKTSGAVALTAALALSVTWARPAQAQATQSAEAPPNAGTASSWTSINEIIVTGLRQSYTGPNSDSATRTDTPLIEIPQSVQVLTRSLITEQDRRTLGDALINVSGVVPTRSEELLLIPPLVRGFPAEVYLDGLPIYAGNQQAFDPDSLVGVERIDVLKGPSATLYGGGLGTPLGGVINIESERPNDKLGGYVAMRAGSFSTWNPYGDINVPLAPGVAARVAAEYQSNDSWIDKVHGKHWSVQPSLSIQMGPSTDLLLQGQFNNRSQLEYSGLPAEQALAGQIDRNAFPGSPNGQPLTTNNNRMGQATLHHNFTDDMKLTVTGRYYDSSIREYGSFIDLYMFPSDPATPTVYPIIPITMITDTKEGTLDANLQAKVNMLGGSHTFLAGVDYDWTRFASAMGLFVSNTPDGTIDLAHPVYDATYTPQLPPNYPQVDNYRTVAGYVQDQATYDRLHITGALRYTRLEFREVSSANVGVNNDATYGHVSPRIGATFDVAPGVALFAGYATAFRAAFGFIGLTAPKPETSRNLEAGLKVALPGTGLSGTISVFDQTHDNVATSDPNNLGFSIQTGRQRARGAEVDLIWEPTPAFSLLANYAYTDAKVTADNSIPVGSLLTRVPKNSGRIAARYRLLDGPAKGLSFGAGLTALSERQLTIPNTVSVPGYAVIDAQAAYDFQRFTIQVSAVNLGGRRAFDTYQYFTNPLVMPIQPRSAYVTLIAKF</sequence>
<keyword evidence="9" id="KW-0406">Ion transport</keyword>
<keyword evidence="13 14" id="KW-0998">Cell outer membrane</keyword>
<gene>
    <name evidence="19" type="ORF">FBZ89_102158</name>
</gene>
<evidence type="ECO:0000256" key="3">
    <source>
        <dbReference type="ARBA" id="ARBA00022448"/>
    </source>
</evidence>
<keyword evidence="11 14" id="KW-0472">Membrane</keyword>
<evidence type="ECO:0000256" key="16">
    <source>
        <dbReference type="SAM" id="SignalP"/>
    </source>
</evidence>
<keyword evidence="6 14" id="KW-0812">Transmembrane</keyword>
<evidence type="ECO:0000256" key="1">
    <source>
        <dbReference type="ARBA" id="ARBA00004571"/>
    </source>
</evidence>
<keyword evidence="5" id="KW-0410">Iron transport</keyword>
<accession>A0A560FP72</accession>
<comment type="similarity">
    <text evidence="2 14 15">Belongs to the TonB-dependent receptor family.</text>
</comment>
<evidence type="ECO:0000256" key="8">
    <source>
        <dbReference type="ARBA" id="ARBA00023004"/>
    </source>
</evidence>
<dbReference type="InterPro" id="IPR012910">
    <property type="entry name" value="Plug_dom"/>
</dbReference>
<evidence type="ECO:0000256" key="12">
    <source>
        <dbReference type="ARBA" id="ARBA00023170"/>
    </source>
</evidence>
<keyword evidence="3 14" id="KW-0813">Transport</keyword>
<keyword evidence="10 15" id="KW-0798">TonB box</keyword>
<evidence type="ECO:0000313" key="20">
    <source>
        <dbReference type="Proteomes" id="UP000319859"/>
    </source>
</evidence>
<proteinExistence type="inferred from homology"/>
<dbReference type="PANTHER" id="PTHR32552">
    <property type="entry name" value="FERRICHROME IRON RECEPTOR-RELATED"/>
    <property type="match status" value="1"/>
</dbReference>
<keyword evidence="4 14" id="KW-1134">Transmembrane beta strand</keyword>
<evidence type="ECO:0000259" key="17">
    <source>
        <dbReference type="Pfam" id="PF00593"/>
    </source>
</evidence>
<evidence type="ECO:0000256" key="13">
    <source>
        <dbReference type="ARBA" id="ARBA00023237"/>
    </source>
</evidence>
<keyword evidence="8" id="KW-0408">Iron</keyword>
<dbReference type="GO" id="GO:0015891">
    <property type="term" value="P:siderophore transport"/>
    <property type="evidence" value="ECO:0007669"/>
    <property type="project" value="InterPro"/>
</dbReference>
<evidence type="ECO:0000259" key="18">
    <source>
        <dbReference type="Pfam" id="PF07715"/>
    </source>
</evidence>
<evidence type="ECO:0000256" key="2">
    <source>
        <dbReference type="ARBA" id="ARBA00009810"/>
    </source>
</evidence>
<feature type="chain" id="PRO_5021910048" evidence="16">
    <location>
        <begin position="31"/>
        <end position="724"/>
    </location>
</feature>
<comment type="subcellular location">
    <subcellularLocation>
        <location evidence="1 14">Cell outer membrane</location>
        <topology evidence="1 14">Multi-pass membrane protein</topology>
    </subcellularLocation>
</comment>
<organism evidence="19 20">
    <name type="scientific">Nitrospirillum amazonense</name>
    <dbReference type="NCBI Taxonomy" id="28077"/>
    <lineage>
        <taxon>Bacteria</taxon>
        <taxon>Pseudomonadati</taxon>
        <taxon>Pseudomonadota</taxon>
        <taxon>Alphaproteobacteria</taxon>
        <taxon>Rhodospirillales</taxon>
        <taxon>Azospirillaceae</taxon>
        <taxon>Nitrospirillum</taxon>
    </lineage>
</organism>
<dbReference type="GO" id="GO:0038023">
    <property type="term" value="F:signaling receptor activity"/>
    <property type="evidence" value="ECO:0007669"/>
    <property type="project" value="InterPro"/>
</dbReference>
<dbReference type="EMBL" id="VITN01000002">
    <property type="protein sequence ID" value="TWB23405.1"/>
    <property type="molecule type" value="Genomic_DNA"/>
</dbReference>
<keyword evidence="7 16" id="KW-0732">Signal</keyword>
<dbReference type="Pfam" id="PF07715">
    <property type="entry name" value="Plug"/>
    <property type="match status" value="1"/>
</dbReference>
<dbReference type="InterPro" id="IPR036942">
    <property type="entry name" value="Beta-barrel_TonB_sf"/>
</dbReference>
<dbReference type="RefSeq" id="WP_211115093.1">
    <property type="nucleotide sequence ID" value="NZ_VITN01000002.1"/>
</dbReference>
<dbReference type="InterPro" id="IPR037066">
    <property type="entry name" value="Plug_dom_sf"/>
</dbReference>
<comment type="caution">
    <text evidence="19">The sequence shown here is derived from an EMBL/GenBank/DDBJ whole genome shotgun (WGS) entry which is preliminary data.</text>
</comment>
<evidence type="ECO:0000256" key="14">
    <source>
        <dbReference type="PROSITE-ProRule" id="PRU01360"/>
    </source>
</evidence>
<evidence type="ECO:0000256" key="7">
    <source>
        <dbReference type="ARBA" id="ARBA00022729"/>
    </source>
</evidence>
<evidence type="ECO:0000256" key="5">
    <source>
        <dbReference type="ARBA" id="ARBA00022496"/>
    </source>
</evidence>
<dbReference type="Gene3D" id="2.170.130.10">
    <property type="entry name" value="TonB-dependent receptor, plug domain"/>
    <property type="match status" value="1"/>
</dbReference>
<dbReference type="InterPro" id="IPR010105">
    <property type="entry name" value="TonB_sidphr_rcpt"/>
</dbReference>
<keyword evidence="12 19" id="KW-0675">Receptor</keyword>
<evidence type="ECO:0000256" key="15">
    <source>
        <dbReference type="RuleBase" id="RU003357"/>
    </source>
</evidence>
<dbReference type="SUPFAM" id="SSF56935">
    <property type="entry name" value="Porins"/>
    <property type="match status" value="1"/>
</dbReference>
<dbReference type="PROSITE" id="PS52016">
    <property type="entry name" value="TONB_DEPENDENT_REC_3"/>
    <property type="match status" value="1"/>
</dbReference>
<dbReference type="PANTHER" id="PTHR32552:SF68">
    <property type="entry name" value="FERRICHROME OUTER MEMBRANE TRANSPORTER_PHAGE RECEPTOR"/>
    <property type="match status" value="1"/>
</dbReference>
<evidence type="ECO:0000256" key="9">
    <source>
        <dbReference type="ARBA" id="ARBA00023065"/>
    </source>
</evidence>
<dbReference type="InterPro" id="IPR039426">
    <property type="entry name" value="TonB-dep_rcpt-like"/>
</dbReference>
<feature type="signal peptide" evidence="16">
    <location>
        <begin position="1"/>
        <end position="30"/>
    </location>
</feature>
<dbReference type="Gene3D" id="2.40.170.20">
    <property type="entry name" value="TonB-dependent receptor, beta-barrel domain"/>
    <property type="match status" value="1"/>
</dbReference>
<dbReference type="GO" id="GO:0009279">
    <property type="term" value="C:cell outer membrane"/>
    <property type="evidence" value="ECO:0007669"/>
    <property type="project" value="UniProtKB-SubCell"/>
</dbReference>
<protein>
    <submittedName>
        <fullName evidence="19">Iron complex outermembrane receptor protein</fullName>
    </submittedName>
</protein>
<evidence type="ECO:0000256" key="4">
    <source>
        <dbReference type="ARBA" id="ARBA00022452"/>
    </source>
</evidence>
<dbReference type="Pfam" id="PF00593">
    <property type="entry name" value="TonB_dep_Rec_b-barrel"/>
    <property type="match status" value="1"/>
</dbReference>